<gene>
    <name evidence="1" type="ORF">A6K76_05180</name>
</gene>
<reference evidence="1 2" key="1">
    <citation type="submission" date="2016-07" db="EMBL/GenBank/DDBJ databases">
        <title>Caryophanon latum genome sequencing.</title>
        <authorList>
            <person name="Verma A."/>
            <person name="Pal Y."/>
            <person name="Krishnamurthi S."/>
        </authorList>
    </citation>
    <scope>NUCLEOTIDE SEQUENCE [LARGE SCALE GENOMIC DNA]</scope>
    <source>
        <strain evidence="1 2">DSM 14151</strain>
    </source>
</reference>
<evidence type="ECO:0008006" key="3">
    <source>
        <dbReference type="Google" id="ProtNLM"/>
    </source>
</evidence>
<dbReference type="Pfam" id="PF09953">
    <property type="entry name" value="DUF2187"/>
    <property type="match status" value="1"/>
</dbReference>
<dbReference type="OrthoDB" id="2454260at2"/>
<dbReference type="EMBL" id="MATO01000007">
    <property type="protein sequence ID" value="OCS93534.1"/>
    <property type="molecule type" value="Genomic_DNA"/>
</dbReference>
<name>A0A1C0Z261_9BACL</name>
<organism evidence="1 2">
    <name type="scientific">Caryophanon latum</name>
    <dbReference type="NCBI Taxonomy" id="33977"/>
    <lineage>
        <taxon>Bacteria</taxon>
        <taxon>Bacillati</taxon>
        <taxon>Bacillota</taxon>
        <taxon>Bacilli</taxon>
        <taxon>Bacillales</taxon>
        <taxon>Caryophanaceae</taxon>
        <taxon>Caryophanon</taxon>
    </lineage>
</organism>
<keyword evidence="2" id="KW-1185">Reference proteome</keyword>
<dbReference type="AlphaFoldDB" id="A0A1C0Z261"/>
<proteinExistence type="predicted"/>
<comment type="caution">
    <text evidence="1">The sequence shown here is derived from an EMBL/GenBank/DDBJ whole genome shotgun (WGS) entry which is preliminary data.</text>
</comment>
<dbReference type="Proteomes" id="UP000093482">
    <property type="component" value="Unassembled WGS sequence"/>
</dbReference>
<evidence type="ECO:0000313" key="2">
    <source>
        <dbReference type="Proteomes" id="UP000093482"/>
    </source>
</evidence>
<accession>A0A1C0Z261</accession>
<sequence>MTSKVQIGDHIRFMKDKVTLEGTVEIIYENSVMVSIHPAFHEKAQRFFSNERTIISHKKYEIL</sequence>
<protein>
    <recommendedName>
        <fullName evidence="3">DUF2187 domain-containing protein</fullName>
    </recommendedName>
</protein>
<dbReference type="RefSeq" id="WP_066461667.1">
    <property type="nucleotide sequence ID" value="NZ_MATO01000007.1"/>
</dbReference>
<evidence type="ECO:0000313" key="1">
    <source>
        <dbReference type="EMBL" id="OCS93534.1"/>
    </source>
</evidence>
<dbReference type="InterPro" id="IPR018690">
    <property type="entry name" value="DUF2187"/>
</dbReference>